<keyword evidence="2" id="KW-0732">Signal</keyword>
<feature type="compositionally biased region" description="Basic and acidic residues" evidence="1">
    <location>
        <begin position="38"/>
        <end position="68"/>
    </location>
</feature>
<proteinExistence type="predicted"/>
<dbReference type="NCBIfam" id="TIGR02953">
    <property type="entry name" value="penta_MxKDx"/>
    <property type="match status" value="1"/>
</dbReference>
<dbReference type="InterPro" id="IPR014299">
    <property type="entry name" value="Penta_MxKDx"/>
</dbReference>
<evidence type="ECO:0000313" key="4">
    <source>
        <dbReference type="Proteomes" id="UP000054683"/>
    </source>
</evidence>
<evidence type="ECO:0000256" key="1">
    <source>
        <dbReference type="SAM" id="MobiDB-lite"/>
    </source>
</evidence>
<organism evidence="3 4">
    <name type="scientific">Caballeronia udeis</name>
    <dbReference type="NCBI Taxonomy" id="1232866"/>
    <lineage>
        <taxon>Bacteria</taxon>
        <taxon>Pseudomonadati</taxon>
        <taxon>Pseudomonadota</taxon>
        <taxon>Betaproteobacteria</taxon>
        <taxon>Burkholderiales</taxon>
        <taxon>Burkholderiaceae</taxon>
        <taxon>Caballeronia</taxon>
    </lineage>
</organism>
<accession>A0A158I967</accession>
<evidence type="ECO:0000256" key="2">
    <source>
        <dbReference type="SAM" id="SignalP"/>
    </source>
</evidence>
<gene>
    <name evidence="3" type="ORF">AWB69_05557</name>
</gene>
<dbReference type="EMBL" id="FCOK02000044">
    <property type="protein sequence ID" value="SAL53114.1"/>
    <property type="molecule type" value="Genomic_DNA"/>
</dbReference>
<feature type="region of interest" description="Disordered" evidence="1">
    <location>
        <begin position="38"/>
        <end position="82"/>
    </location>
</feature>
<feature type="chain" id="PRO_5008501908" evidence="2">
    <location>
        <begin position="25"/>
        <end position="82"/>
    </location>
</feature>
<name>A0A158I967_9BURK</name>
<protein>
    <submittedName>
        <fullName evidence="3">Pentapeptide MXKDX repeat protein</fullName>
    </submittedName>
</protein>
<feature type="signal peptide" evidence="2">
    <location>
        <begin position="1"/>
        <end position="24"/>
    </location>
</feature>
<dbReference type="RefSeq" id="WP_062089898.1">
    <property type="nucleotide sequence ID" value="NZ_FCOK02000044.1"/>
</dbReference>
<evidence type="ECO:0000313" key="3">
    <source>
        <dbReference type="EMBL" id="SAL53114.1"/>
    </source>
</evidence>
<dbReference type="AlphaFoldDB" id="A0A158I967"/>
<reference evidence="3 4" key="1">
    <citation type="submission" date="2016-01" db="EMBL/GenBank/DDBJ databases">
        <authorList>
            <person name="Oliw E.H."/>
        </authorList>
    </citation>
    <scope>NUCLEOTIDE SEQUENCE [LARGE SCALE GENOMIC DNA]</scope>
    <source>
        <strain evidence="3">LMG 27134</strain>
    </source>
</reference>
<dbReference type="Proteomes" id="UP000054683">
    <property type="component" value="Unassembled WGS sequence"/>
</dbReference>
<sequence>MKLFITAALAATLALSGSMAFAQASDAMAHDSMAKDTMSKDAMSKDSMSKDAMKKDAMKKDDKMKKNDAMGMGHPASGAMAQ</sequence>